<dbReference type="AlphaFoldDB" id="A0AAV8Z657"/>
<dbReference type="PANTHER" id="PTHR47326">
    <property type="entry name" value="TRANSPOSABLE ELEMENT TC3 TRANSPOSASE-LIKE PROTEIN"/>
    <property type="match status" value="1"/>
</dbReference>
<dbReference type="GO" id="GO:0003676">
    <property type="term" value="F:nucleic acid binding"/>
    <property type="evidence" value="ECO:0007669"/>
    <property type="project" value="InterPro"/>
</dbReference>
<dbReference type="PANTHER" id="PTHR47326:SF1">
    <property type="entry name" value="HTH PSQ-TYPE DOMAIN-CONTAINING PROTEIN"/>
    <property type="match status" value="1"/>
</dbReference>
<evidence type="ECO:0008006" key="3">
    <source>
        <dbReference type="Google" id="ProtNLM"/>
    </source>
</evidence>
<name>A0AAV8Z657_9CUCU</name>
<proteinExistence type="predicted"/>
<accession>A0AAV8Z657</accession>
<evidence type="ECO:0000313" key="2">
    <source>
        <dbReference type="Proteomes" id="UP001162162"/>
    </source>
</evidence>
<dbReference type="Proteomes" id="UP001162162">
    <property type="component" value="Unassembled WGS sequence"/>
</dbReference>
<dbReference type="EMBL" id="JAPWTK010000014">
    <property type="protein sequence ID" value="KAJ8959240.1"/>
    <property type="molecule type" value="Genomic_DNA"/>
</dbReference>
<keyword evidence="2" id="KW-1185">Reference proteome</keyword>
<protein>
    <recommendedName>
        <fullName evidence="3">Transposase</fullName>
    </recommendedName>
</protein>
<sequence>MYYKRHVPEESAYVDPASAVHEGSKYFHISNVGAKKLVTKFLETGSVLDIKESKKWLNEKDAASVLALHSVREAPRLSLRRRAIETEISKSHLQRIFKQNRILQFKPKFRHTLEEGDEAKRLDFCLEMGNRVLNDVGFHKRILFSDESTFSTNSVVSSQHCQYWIIERECFQQDGCPTHHAVTVRNWLNSEFNEYWIGRDGPILWPPRSPDLTILDFYLWGRLKQIVYCEPLENDEEQLKTRIQNAVKSLSIEEIRYSFNEFRARIEICAEKGGALFE</sequence>
<gene>
    <name evidence="1" type="ORF">NQ318_022503</name>
</gene>
<organism evidence="1 2">
    <name type="scientific">Aromia moschata</name>
    <dbReference type="NCBI Taxonomy" id="1265417"/>
    <lineage>
        <taxon>Eukaryota</taxon>
        <taxon>Metazoa</taxon>
        <taxon>Ecdysozoa</taxon>
        <taxon>Arthropoda</taxon>
        <taxon>Hexapoda</taxon>
        <taxon>Insecta</taxon>
        <taxon>Pterygota</taxon>
        <taxon>Neoptera</taxon>
        <taxon>Endopterygota</taxon>
        <taxon>Coleoptera</taxon>
        <taxon>Polyphaga</taxon>
        <taxon>Cucujiformia</taxon>
        <taxon>Chrysomeloidea</taxon>
        <taxon>Cerambycidae</taxon>
        <taxon>Cerambycinae</taxon>
        <taxon>Callichromatini</taxon>
        <taxon>Aromia</taxon>
    </lineage>
</organism>
<dbReference type="Gene3D" id="3.30.420.10">
    <property type="entry name" value="Ribonuclease H-like superfamily/Ribonuclease H"/>
    <property type="match status" value="1"/>
</dbReference>
<comment type="caution">
    <text evidence="1">The sequence shown here is derived from an EMBL/GenBank/DDBJ whole genome shotgun (WGS) entry which is preliminary data.</text>
</comment>
<dbReference type="InterPro" id="IPR036397">
    <property type="entry name" value="RNaseH_sf"/>
</dbReference>
<reference evidence="1" key="1">
    <citation type="journal article" date="2023" name="Insect Mol. Biol.">
        <title>Genome sequencing provides insights into the evolution of gene families encoding plant cell wall-degrading enzymes in longhorned beetles.</title>
        <authorList>
            <person name="Shin N.R."/>
            <person name="Okamura Y."/>
            <person name="Kirsch R."/>
            <person name="Pauchet Y."/>
        </authorList>
    </citation>
    <scope>NUCLEOTIDE SEQUENCE</scope>
    <source>
        <strain evidence="1">AMC_N1</strain>
    </source>
</reference>
<evidence type="ECO:0000313" key="1">
    <source>
        <dbReference type="EMBL" id="KAJ8959240.1"/>
    </source>
</evidence>